<dbReference type="Gene3D" id="1.20.1640.10">
    <property type="entry name" value="Multidrug efflux transporter AcrB transmembrane domain"/>
    <property type="match status" value="2"/>
</dbReference>
<evidence type="ECO:0000313" key="10">
    <source>
        <dbReference type="Proteomes" id="UP001501442"/>
    </source>
</evidence>
<evidence type="ECO:0000259" key="8">
    <source>
        <dbReference type="PROSITE" id="PS50156"/>
    </source>
</evidence>
<comment type="caution">
    <text evidence="9">The sequence shown here is derived from an EMBL/GenBank/DDBJ whole genome shotgun (WGS) entry which is preliminary data.</text>
</comment>
<feature type="transmembrane region" description="Helical" evidence="7">
    <location>
        <begin position="550"/>
        <end position="571"/>
    </location>
</feature>
<keyword evidence="3" id="KW-1003">Cell membrane</keyword>
<keyword evidence="10" id="KW-1185">Reference proteome</keyword>
<dbReference type="InterPro" id="IPR050545">
    <property type="entry name" value="Mycobact_MmpL"/>
</dbReference>
<feature type="transmembrane region" description="Helical" evidence="7">
    <location>
        <begin position="524"/>
        <end position="543"/>
    </location>
</feature>
<evidence type="ECO:0000256" key="4">
    <source>
        <dbReference type="ARBA" id="ARBA00022692"/>
    </source>
</evidence>
<sequence>MSVLARWCHRHRIVVVLLWLAALVGLGVLSQTAGSAYKDAFSLPGTESTKALQLLQRSAPAQSGDSATVVWRAPAGGTVRDDAVRRKMTATLAKISKLPSVTSVTGPYDGPRGARQISGDSRTAYAQVGFDKQGDKLAKADVQRVIDTAEAARGDGLRVELGGNPISQVERTPPGNSELIGVAVAAIVLLLAFGSLFAMLLPILTAIAGVGSGLMVVGLLTHVVTIGQIGPTLGALIGLGVGIDYALFIVTRHRTGLKNGLSVEESVVKAIDTSGRAVLFAGGTVVIALLGLFVLGMSFLNGMAIASAVTVVCTVLAAITLLPALLGLLKTRVLSRRERRRLGAHAAGGAARPDVWTRWAGVVERRPRTLSVVALVVVAVLCVPVFSLRLGSSDAGNNPTSTTTRQAYDLLAEGFGPGFNGPLQLIAETHGAADQQAFARLVGEVSRTPGVATAVPLPAQPGATVAMAQVIPTTSPQSAQTSDLIGRLRHDVVPAAERGTSLRVYVGGATAIFDDFADVLTGKLPLFLGVIITLGFLLLMLAFRSLLVPAIAAVMNVLSAGASFGVVVAFFQWGWGSDPLGVGAAGPVEAFLPVIMLSILFGLSMDYQVFLVSRMHEEWVHSGDNRRAVTVGQAHTGRVITAAATIMIAVFVAFVFGGQRVIAEFGIGLSAAVALDAFILRTILVPAAMHLFGRANWWLPSWLERRLPHLSVEPPEERPIEDAAPLEPASR</sequence>
<feature type="transmembrane region" description="Helical" evidence="7">
    <location>
        <begin position="370"/>
        <end position="390"/>
    </location>
</feature>
<protein>
    <submittedName>
        <fullName evidence="9">MMPL family transporter</fullName>
    </submittedName>
</protein>
<evidence type="ECO:0000256" key="1">
    <source>
        <dbReference type="ARBA" id="ARBA00004651"/>
    </source>
</evidence>
<reference evidence="10" key="1">
    <citation type="journal article" date="2019" name="Int. J. Syst. Evol. Microbiol.">
        <title>The Global Catalogue of Microorganisms (GCM) 10K type strain sequencing project: providing services to taxonomists for standard genome sequencing and annotation.</title>
        <authorList>
            <consortium name="The Broad Institute Genomics Platform"/>
            <consortium name="The Broad Institute Genome Sequencing Center for Infectious Disease"/>
            <person name="Wu L."/>
            <person name="Ma J."/>
        </authorList>
    </citation>
    <scope>NUCLEOTIDE SEQUENCE [LARGE SCALE GENOMIC DNA]</scope>
    <source>
        <strain evidence="10">JCM 17939</strain>
    </source>
</reference>
<evidence type="ECO:0000256" key="7">
    <source>
        <dbReference type="SAM" id="Phobius"/>
    </source>
</evidence>
<dbReference type="PANTHER" id="PTHR33406">
    <property type="entry name" value="MEMBRANE PROTEIN MJ1562-RELATED"/>
    <property type="match status" value="1"/>
</dbReference>
<evidence type="ECO:0000256" key="3">
    <source>
        <dbReference type="ARBA" id="ARBA00022475"/>
    </source>
</evidence>
<feature type="transmembrane region" description="Helical" evidence="7">
    <location>
        <begin position="662"/>
        <end position="684"/>
    </location>
</feature>
<dbReference type="PANTHER" id="PTHR33406:SF11">
    <property type="entry name" value="MEMBRANE PROTEIN SCO6666-RELATED"/>
    <property type="match status" value="1"/>
</dbReference>
<dbReference type="PROSITE" id="PS50156">
    <property type="entry name" value="SSD"/>
    <property type="match status" value="1"/>
</dbReference>
<feature type="domain" description="SSD" evidence="8">
    <location>
        <begin position="197"/>
        <end position="328"/>
    </location>
</feature>
<dbReference type="EMBL" id="BAABHK010000002">
    <property type="protein sequence ID" value="GAA4623454.1"/>
    <property type="molecule type" value="Genomic_DNA"/>
</dbReference>
<dbReference type="InterPro" id="IPR000731">
    <property type="entry name" value="SSD"/>
</dbReference>
<accession>A0ABP8U6E0</accession>
<dbReference type="InterPro" id="IPR004869">
    <property type="entry name" value="MMPL_dom"/>
</dbReference>
<feature type="transmembrane region" description="Helical" evidence="7">
    <location>
        <begin position="591"/>
        <end position="612"/>
    </location>
</feature>
<dbReference type="RefSeq" id="WP_345430350.1">
    <property type="nucleotide sequence ID" value="NZ_BAABHK010000002.1"/>
</dbReference>
<gene>
    <name evidence="9" type="ORF">GCM10023196_019690</name>
</gene>
<dbReference type="Proteomes" id="UP001501442">
    <property type="component" value="Unassembled WGS sequence"/>
</dbReference>
<keyword evidence="5 7" id="KW-1133">Transmembrane helix</keyword>
<comment type="similarity">
    <text evidence="2">Belongs to the resistance-nodulation-cell division (RND) (TC 2.A.6) family. MmpL subfamily.</text>
</comment>
<keyword evidence="4 7" id="KW-0812">Transmembrane</keyword>
<feature type="transmembrane region" description="Helical" evidence="7">
    <location>
        <begin position="636"/>
        <end position="656"/>
    </location>
</feature>
<evidence type="ECO:0000313" key="9">
    <source>
        <dbReference type="EMBL" id="GAA4623454.1"/>
    </source>
</evidence>
<dbReference type="SUPFAM" id="SSF82866">
    <property type="entry name" value="Multidrug efflux transporter AcrB transmembrane domain"/>
    <property type="match status" value="2"/>
</dbReference>
<evidence type="ECO:0000256" key="2">
    <source>
        <dbReference type="ARBA" id="ARBA00010157"/>
    </source>
</evidence>
<feature type="transmembrane region" description="Helical" evidence="7">
    <location>
        <begin position="207"/>
        <end position="227"/>
    </location>
</feature>
<feature type="transmembrane region" description="Helical" evidence="7">
    <location>
        <begin position="233"/>
        <end position="251"/>
    </location>
</feature>
<feature type="transmembrane region" description="Helical" evidence="7">
    <location>
        <begin position="277"/>
        <end position="299"/>
    </location>
</feature>
<evidence type="ECO:0000256" key="6">
    <source>
        <dbReference type="ARBA" id="ARBA00023136"/>
    </source>
</evidence>
<name>A0ABP8U6E0_9ACTN</name>
<evidence type="ECO:0000256" key="5">
    <source>
        <dbReference type="ARBA" id="ARBA00022989"/>
    </source>
</evidence>
<keyword evidence="6 7" id="KW-0472">Membrane</keyword>
<proteinExistence type="inferred from homology"/>
<dbReference type="Pfam" id="PF03176">
    <property type="entry name" value="MMPL"/>
    <property type="match status" value="2"/>
</dbReference>
<organism evidence="9 10">
    <name type="scientific">Actinoallomurus vinaceus</name>
    <dbReference type="NCBI Taxonomy" id="1080074"/>
    <lineage>
        <taxon>Bacteria</taxon>
        <taxon>Bacillati</taxon>
        <taxon>Actinomycetota</taxon>
        <taxon>Actinomycetes</taxon>
        <taxon>Streptosporangiales</taxon>
        <taxon>Thermomonosporaceae</taxon>
        <taxon>Actinoallomurus</taxon>
    </lineage>
</organism>
<feature type="transmembrane region" description="Helical" evidence="7">
    <location>
        <begin position="179"/>
        <end position="200"/>
    </location>
</feature>
<comment type="subcellular location">
    <subcellularLocation>
        <location evidence="1">Cell membrane</location>
        <topology evidence="1">Multi-pass membrane protein</topology>
    </subcellularLocation>
</comment>
<feature type="transmembrane region" description="Helical" evidence="7">
    <location>
        <begin position="305"/>
        <end position="329"/>
    </location>
</feature>